<organism evidence="1 2">
    <name type="scientific">Hymenobacter humi</name>
    <dbReference type="NCBI Taxonomy" id="1411620"/>
    <lineage>
        <taxon>Bacteria</taxon>
        <taxon>Pseudomonadati</taxon>
        <taxon>Bacteroidota</taxon>
        <taxon>Cytophagia</taxon>
        <taxon>Cytophagales</taxon>
        <taxon>Hymenobacteraceae</taxon>
        <taxon>Hymenobacter</taxon>
    </lineage>
</organism>
<reference evidence="2" key="1">
    <citation type="journal article" date="2019" name="Int. J. Syst. Evol. Microbiol.">
        <title>The Global Catalogue of Microorganisms (GCM) 10K type strain sequencing project: providing services to taxonomists for standard genome sequencing and annotation.</title>
        <authorList>
            <consortium name="The Broad Institute Genomics Platform"/>
            <consortium name="The Broad Institute Genome Sequencing Center for Infectious Disease"/>
            <person name="Wu L."/>
            <person name="Ma J."/>
        </authorList>
    </citation>
    <scope>NUCLEOTIDE SEQUENCE [LARGE SCALE GENOMIC DNA]</scope>
    <source>
        <strain evidence="2">JCM 19635</strain>
    </source>
</reference>
<proteinExistence type="predicted"/>
<keyword evidence="2" id="KW-1185">Reference proteome</keyword>
<dbReference type="Proteomes" id="UP001596513">
    <property type="component" value="Unassembled WGS sequence"/>
</dbReference>
<name>A0ABW2UBR3_9BACT</name>
<evidence type="ECO:0000313" key="2">
    <source>
        <dbReference type="Proteomes" id="UP001596513"/>
    </source>
</evidence>
<dbReference type="EMBL" id="JBHTEK010000005">
    <property type="protein sequence ID" value="MFC7670993.1"/>
    <property type="molecule type" value="Genomic_DNA"/>
</dbReference>
<dbReference type="RefSeq" id="WP_380206829.1">
    <property type="nucleotide sequence ID" value="NZ_JBHTEK010000005.1"/>
</dbReference>
<evidence type="ECO:0000313" key="1">
    <source>
        <dbReference type="EMBL" id="MFC7670993.1"/>
    </source>
</evidence>
<accession>A0ABW2UBR3</accession>
<gene>
    <name evidence="1" type="ORF">ACFQT0_29060</name>
</gene>
<protein>
    <submittedName>
        <fullName evidence="1">Uncharacterized protein</fullName>
    </submittedName>
</protein>
<comment type="caution">
    <text evidence="1">The sequence shown here is derived from an EMBL/GenBank/DDBJ whole genome shotgun (WGS) entry which is preliminary data.</text>
</comment>
<sequence length="65" mass="7267">MLATADAGLLSRFFNPLATRHNPYHLCIPVLLLPTRSPLPETPLSQAEWSLVAETQLFDMSMETL</sequence>